<evidence type="ECO:0000256" key="3">
    <source>
        <dbReference type="PIRSR" id="PIRSR001235-1"/>
    </source>
</evidence>
<evidence type="ECO:0000256" key="4">
    <source>
        <dbReference type="PIRSR" id="PIRSR001235-2"/>
    </source>
</evidence>
<dbReference type="Gene3D" id="3.40.630.10">
    <property type="entry name" value="Zn peptidases"/>
    <property type="match status" value="1"/>
</dbReference>
<dbReference type="Pfam" id="PF07687">
    <property type="entry name" value="M20_dimer"/>
    <property type="match status" value="1"/>
</dbReference>
<feature type="binding site" evidence="3">
    <location>
        <position position="81"/>
    </location>
    <ligand>
        <name>Zn(2+)</name>
        <dbReference type="ChEBI" id="CHEBI:29105"/>
        <label>1</label>
    </ligand>
</feature>
<reference evidence="6 7" key="1">
    <citation type="submission" date="2019-10" db="EMBL/GenBank/DDBJ databases">
        <title>Vibrio sp. nov. isolated from a shrimp pond.</title>
        <authorList>
            <person name="Gomez-Gil B."/>
            <person name="Enciso-Ibarra J."/>
            <person name="Enciso-Ibarra K."/>
            <person name="Bolan-Mejia C."/>
        </authorList>
    </citation>
    <scope>NUCLEOTIDE SEQUENCE [LARGE SCALE GENOMIC DNA]</scope>
    <source>
        <strain evidence="6 7">CAIM 722</strain>
    </source>
</reference>
<dbReference type="InterPro" id="IPR002933">
    <property type="entry name" value="Peptidase_M20"/>
</dbReference>
<accession>A0A7X4RU60</accession>
<evidence type="ECO:0000256" key="1">
    <source>
        <dbReference type="ARBA" id="ARBA00006153"/>
    </source>
</evidence>
<keyword evidence="3" id="KW-0479">Metal-binding</keyword>
<dbReference type="Proteomes" id="UP000462621">
    <property type="component" value="Unassembled WGS sequence"/>
</dbReference>
<evidence type="ECO:0000313" key="6">
    <source>
        <dbReference type="EMBL" id="MZI93173.1"/>
    </source>
</evidence>
<feature type="binding site" evidence="4">
    <location>
        <position position="217"/>
    </location>
    <ligand>
        <name>allantoate</name>
        <dbReference type="ChEBI" id="CHEBI:17536"/>
    </ligand>
</feature>
<name>A0A7X4RU60_9VIBR</name>
<feature type="binding site" evidence="3">
    <location>
        <position position="92"/>
    </location>
    <ligand>
        <name>Zn(2+)</name>
        <dbReference type="ChEBI" id="CHEBI:29105"/>
        <label>1</label>
    </ligand>
</feature>
<feature type="binding site" evidence="3">
    <location>
        <position position="127"/>
    </location>
    <ligand>
        <name>Zn(2+)</name>
        <dbReference type="ChEBI" id="CHEBI:29105"/>
        <label>2</label>
    </ligand>
</feature>
<dbReference type="InterPro" id="IPR011650">
    <property type="entry name" value="Peptidase_M20_dimer"/>
</dbReference>
<dbReference type="CDD" id="cd03884">
    <property type="entry name" value="M20_bAS"/>
    <property type="match status" value="1"/>
</dbReference>
<dbReference type="PANTHER" id="PTHR32494">
    <property type="entry name" value="ALLANTOATE DEIMINASE-RELATED"/>
    <property type="match status" value="1"/>
</dbReference>
<dbReference type="Gene3D" id="3.30.70.360">
    <property type="match status" value="1"/>
</dbReference>
<organism evidence="6 7">
    <name type="scientific">Vibrio eleionomae</name>
    <dbReference type="NCBI Taxonomy" id="2653505"/>
    <lineage>
        <taxon>Bacteria</taxon>
        <taxon>Pseudomonadati</taxon>
        <taxon>Pseudomonadota</taxon>
        <taxon>Gammaproteobacteria</taxon>
        <taxon>Vibrionales</taxon>
        <taxon>Vibrionaceae</taxon>
        <taxon>Vibrio</taxon>
    </lineage>
</organism>
<comment type="cofactor">
    <cofactor evidence="3">
        <name>Zn(2+)</name>
        <dbReference type="ChEBI" id="CHEBI:29105"/>
    </cofactor>
    <text evidence="3">Binds 2 Zn(2+) ions per subunit.</text>
</comment>
<dbReference type="NCBIfam" id="TIGR01879">
    <property type="entry name" value="hydantase"/>
    <property type="match status" value="1"/>
</dbReference>
<dbReference type="EMBL" id="WEKT01000010">
    <property type="protein sequence ID" value="MZI93173.1"/>
    <property type="molecule type" value="Genomic_DNA"/>
</dbReference>
<comment type="similarity">
    <text evidence="1">Belongs to the peptidase M20 family.</text>
</comment>
<evidence type="ECO:0000256" key="2">
    <source>
        <dbReference type="ARBA" id="ARBA00022801"/>
    </source>
</evidence>
<feature type="binding site" evidence="3">
    <location>
        <position position="92"/>
    </location>
    <ligand>
        <name>Zn(2+)</name>
        <dbReference type="ChEBI" id="CHEBI:29105"/>
        <label>2</label>
    </ligand>
</feature>
<keyword evidence="7" id="KW-1185">Reference proteome</keyword>
<dbReference type="InterPro" id="IPR010158">
    <property type="entry name" value="Amidase_Cbmase"/>
</dbReference>
<dbReference type="AlphaFoldDB" id="A0A7X4RU60"/>
<dbReference type="EC" id="3.5.-.-" evidence="6"/>
<keyword evidence="3" id="KW-0862">Zinc</keyword>
<dbReference type="PANTHER" id="PTHR32494:SF5">
    <property type="entry name" value="ALLANTOATE AMIDOHYDROLASE"/>
    <property type="match status" value="1"/>
</dbReference>
<feature type="binding site" evidence="4">
    <location>
        <position position="278"/>
    </location>
    <ligand>
        <name>allantoate</name>
        <dbReference type="ChEBI" id="CHEBI:17536"/>
    </ligand>
</feature>
<evidence type="ECO:0000313" key="7">
    <source>
        <dbReference type="Proteomes" id="UP000462621"/>
    </source>
</evidence>
<protein>
    <submittedName>
        <fullName evidence="6">Hydantoinase/carbamoylase family amidase</fullName>
        <ecNumber evidence="6">3.5.-.-</ecNumber>
    </submittedName>
</protein>
<comment type="caution">
    <text evidence="6">The sequence shown here is derived from an EMBL/GenBank/DDBJ whole genome shotgun (WGS) entry which is preliminary data.</text>
</comment>
<feature type="domain" description="Peptidase M20 dimerisation" evidence="5">
    <location>
        <begin position="217"/>
        <end position="301"/>
    </location>
</feature>
<dbReference type="InterPro" id="IPR036264">
    <property type="entry name" value="Bact_exopeptidase_dim_dom"/>
</dbReference>
<dbReference type="PIRSF" id="PIRSF001235">
    <property type="entry name" value="Amidase_carbamoylase"/>
    <property type="match status" value="1"/>
</dbReference>
<dbReference type="GO" id="GO:0016813">
    <property type="term" value="F:hydrolase activity, acting on carbon-nitrogen (but not peptide) bonds, in linear amidines"/>
    <property type="evidence" value="ECO:0007669"/>
    <property type="project" value="InterPro"/>
</dbReference>
<feature type="binding site" evidence="3">
    <location>
        <position position="385"/>
    </location>
    <ligand>
        <name>Zn(2+)</name>
        <dbReference type="ChEBI" id="CHEBI:29105"/>
        <label>2</label>
    </ligand>
</feature>
<proteinExistence type="inferred from homology"/>
<dbReference type="SUPFAM" id="SSF53187">
    <property type="entry name" value="Zn-dependent exopeptidases"/>
    <property type="match status" value="1"/>
</dbReference>
<gene>
    <name evidence="6" type="ORF">F9817_08165</name>
</gene>
<sequence length="410" mass="44188">MVPNGLFSIERFIDDLARFSETSDGVTRFPLTEQAKHARQYIADTMEQIGLTVFTDGVGNIHGQLSGSDLSNHKPLVLGSHFDSVRHAGKYDGVAGIACALAAVDMLLSQGLSPSFPIEILALEGEEGCEFKSPLIGSKALIGQLSLGELKQVMNSKGQSYYQQCEASALNPASLPQPYYRSDSIAGFIELHIEQAATLDRESIPVGIVTAISALQRIRIEFHGQANHAGATPMNQRSDALVTAAEFIHQVPTMLAEYGSPAATITCGHIECTPNRANVIPGFAALEIDIRDTSQPYIERLSNGVKHTVEQLGESPGLTTVFSILGTGDAVTMDESLRQQLTQSCQRLGIPHMDIHSGAGHDAGVFAQITPTAMVFVPSVDGYSHNPKEHTPLQFLEQGTSVLLDFLHHY</sequence>
<dbReference type="SUPFAM" id="SSF55031">
    <property type="entry name" value="Bacterial exopeptidase dimerisation domain"/>
    <property type="match status" value="1"/>
</dbReference>
<dbReference type="GO" id="GO:0046872">
    <property type="term" value="F:metal ion binding"/>
    <property type="evidence" value="ECO:0007669"/>
    <property type="project" value="UniProtKB-KW"/>
</dbReference>
<keyword evidence="2 6" id="KW-0378">Hydrolase</keyword>
<dbReference type="Pfam" id="PF01546">
    <property type="entry name" value="Peptidase_M20"/>
    <property type="match status" value="1"/>
</dbReference>
<feature type="binding site" evidence="3">
    <location>
        <position position="192"/>
    </location>
    <ligand>
        <name>Zn(2+)</name>
        <dbReference type="ChEBI" id="CHEBI:29105"/>
        <label>1</label>
    </ligand>
</feature>
<feature type="binding site" evidence="4">
    <location>
        <position position="291"/>
    </location>
    <ligand>
        <name>allantoate</name>
        <dbReference type="ChEBI" id="CHEBI:17536"/>
    </ligand>
</feature>
<evidence type="ECO:0000259" key="5">
    <source>
        <dbReference type="Pfam" id="PF07687"/>
    </source>
</evidence>